<protein>
    <submittedName>
        <fullName evidence="1">Uncharacterized protein</fullName>
    </submittedName>
</protein>
<sequence length="82" mass="9222">MHLSRFFCMQKTLDFFLFELSTMEGRYVAGFGQAYDIDLAAKKFEHEAWTVPVESPMGSSTPLEEVGGLMYHTGIHSGQISL</sequence>
<name>A0ABN8GUB7_9BACL</name>
<proteinExistence type="predicted"/>
<dbReference type="InterPro" id="IPR012349">
    <property type="entry name" value="Split_barrel_FMN-bd"/>
</dbReference>
<reference evidence="1" key="1">
    <citation type="submission" date="2022-01" db="EMBL/GenBank/DDBJ databases">
        <authorList>
            <person name="Criscuolo A."/>
        </authorList>
    </citation>
    <scope>NUCLEOTIDE SEQUENCE</scope>
    <source>
        <strain evidence="1">CIP111891</strain>
    </source>
</reference>
<keyword evidence="2" id="KW-1185">Reference proteome</keyword>
<organism evidence="1 2">
    <name type="scientific">Paenibacillus allorhizoplanae</name>
    <dbReference type="NCBI Taxonomy" id="2905648"/>
    <lineage>
        <taxon>Bacteria</taxon>
        <taxon>Bacillati</taxon>
        <taxon>Bacillota</taxon>
        <taxon>Bacilli</taxon>
        <taxon>Bacillales</taxon>
        <taxon>Paenibacillaceae</taxon>
        <taxon>Paenibacillus</taxon>
    </lineage>
</organism>
<evidence type="ECO:0000313" key="1">
    <source>
        <dbReference type="EMBL" id="CAH1218513.1"/>
    </source>
</evidence>
<gene>
    <name evidence="1" type="ORF">PAECIP111891_04741</name>
</gene>
<dbReference type="EMBL" id="CAKMMW010000017">
    <property type="protein sequence ID" value="CAH1218513.1"/>
    <property type="molecule type" value="Genomic_DNA"/>
</dbReference>
<dbReference type="Proteomes" id="UP000838821">
    <property type="component" value="Unassembled WGS sequence"/>
</dbReference>
<accession>A0ABN8GUB7</accession>
<dbReference type="Gene3D" id="2.30.110.10">
    <property type="entry name" value="Electron Transport, Fmn-binding Protein, Chain A"/>
    <property type="match status" value="1"/>
</dbReference>
<comment type="caution">
    <text evidence="1">The sequence shown here is derived from an EMBL/GenBank/DDBJ whole genome shotgun (WGS) entry which is preliminary data.</text>
</comment>
<evidence type="ECO:0000313" key="2">
    <source>
        <dbReference type="Proteomes" id="UP000838821"/>
    </source>
</evidence>